<proteinExistence type="predicted"/>
<protein>
    <submittedName>
        <fullName evidence="6">M20 family metallopeptidase</fullName>
    </submittedName>
</protein>
<dbReference type="PANTHER" id="PTHR43808">
    <property type="entry name" value="ACETYLORNITHINE DEACETYLASE"/>
    <property type="match status" value="1"/>
</dbReference>
<keyword evidence="7" id="KW-1185">Reference proteome</keyword>
<evidence type="ECO:0000256" key="4">
    <source>
        <dbReference type="ARBA" id="ARBA00022833"/>
    </source>
</evidence>
<dbReference type="SUPFAM" id="SSF55031">
    <property type="entry name" value="Bacterial exopeptidase dimerisation domain"/>
    <property type="match status" value="1"/>
</dbReference>
<dbReference type="InterPro" id="IPR001261">
    <property type="entry name" value="ArgE/DapE_CS"/>
</dbReference>
<dbReference type="InterPro" id="IPR050072">
    <property type="entry name" value="Peptidase_M20A"/>
</dbReference>
<keyword evidence="4" id="KW-0862">Zinc</keyword>
<dbReference type="GO" id="GO:0046872">
    <property type="term" value="F:metal ion binding"/>
    <property type="evidence" value="ECO:0007669"/>
    <property type="project" value="UniProtKB-KW"/>
</dbReference>
<dbReference type="EMBL" id="CP041730">
    <property type="protein sequence ID" value="QDQ25062.1"/>
    <property type="molecule type" value="Genomic_DNA"/>
</dbReference>
<evidence type="ECO:0000313" key="7">
    <source>
        <dbReference type="Proteomes" id="UP000317550"/>
    </source>
</evidence>
<reference evidence="7" key="1">
    <citation type="submission" date="2019-07" db="EMBL/GenBank/DDBJ databases">
        <title>Chitinimonas sp. nov., isolated from Ny-Alesund, arctica soil.</title>
        <authorList>
            <person name="Xu Q."/>
            <person name="Peng F."/>
        </authorList>
    </citation>
    <scope>NUCLEOTIDE SEQUENCE [LARGE SCALE GENOMIC DNA]</scope>
    <source>
        <strain evidence="7">R3-44</strain>
    </source>
</reference>
<comment type="cofactor">
    <cofactor evidence="1">
        <name>Zn(2+)</name>
        <dbReference type="ChEBI" id="CHEBI:29105"/>
    </cofactor>
</comment>
<dbReference type="Pfam" id="PF07687">
    <property type="entry name" value="M20_dimer"/>
    <property type="match status" value="1"/>
</dbReference>
<dbReference type="KEGG" id="cari:FNU76_01125"/>
<dbReference type="PROSITE" id="PS00758">
    <property type="entry name" value="ARGE_DAPE_CPG2_1"/>
    <property type="match status" value="1"/>
</dbReference>
<feature type="domain" description="Peptidase M20 dimerisation" evidence="5">
    <location>
        <begin position="198"/>
        <end position="313"/>
    </location>
</feature>
<dbReference type="Gene3D" id="3.30.70.360">
    <property type="match status" value="1"/>
</dbReference>
<dbReference type="InterPro" id="IPR011650">
    <property type="entry name" value="Peptidase_M20_dimer"/>
</dbReference>
<dbReference type="OrthoDB" id="9783294at2"/>
<evidence type="ECO:0000256" key="1">
    <source>
        <dbReference type="ARBA" id="ARBA00001947"/>
    </source>
</evidence>
<sequence length="418" mass="43804">MLLTQAQAALGPVETALVKTVGQNSQEQLATLEKLVNINSGSTNPAGVIAVGEVLKPEFEALGFEVKWHALPAEMRHAGSLVATRPDGSGKKILLIGHLDTVFSPASRFQRFIRSGDKASGPGVIDDKGGVVTLLHALKALHAEGLLKRSNIVVVLTGDEEQSAKPTSISRKALMDAAEGAEVALEFEFSLADDSAVVARRGIGEWLLRSSGTSAHSSTIFSPKVGVGAVFELAHMLDTMRTQLADIPGLTFNPGLIMGGSELEEDAENGRGTVTGRKTVVAQTALAHGDLRFIDGAQMASTQARMRGIVANSLAGAHSTIEFKDGIPAMADTAANRALLQQYHEVSEALGYGPVRAVPPTARGAADISFVADKIKANLAGLGPAGTGAHTESETIWLDSLPKATSRAAILIYRLLQD</sequence>
<evidence type="ECO:0000259" key="5">
    <source>
        <dbReference type="Pfam" id="PF07687"/>
    </source>
</evidence>
<dbReference type="Gene3D" id="3.40.630.10">
    <property type="entry name" value="Zn peptidases"/>
    <property type="match status" value="1"/>
</dbReference>
<dbReference type="Proteomes" id="UP000317550">
    <property type="component" value="Chromosome"/>
</dbReference>
<gene>
    <name evidence="6" type="ORF">FNU76_01125</name>
</gene>
<dbReference type="Pfam" id="PF01546">
    <property type="entry name" value="Peptidase_M20"/>
    <property type="match status" value="1"/>
</dbReference>
<organism evidence="6 7">
    <name type="scientific">Chitinimonas arctica</name>
    <dbReference type="NCBI Taxonomy" id="2594795"/>
    <lineage>
        <taxon>Bacteria</taxon>
        <taxon>Pseudomonadati</taxon>
        <taxon>Pseudomonadota</taxon>
        <taxon>Betaproteobacteria</taxon>
        <taxon>Neisseriales</taxon>
        <taxon>Chitinibacteraceae</taxon>
        <taxon>Chitinimonas</taxon>
    </lineage>
</organism>
<evidence type="ECO:0000256" key="2">
    <source>
        <dbReference type="ARBA" id="ARBA00022723"/>
    </source>
</evidence>
<dbReference type="SUPFAM" id="SSF53187">
    <property type="entry name" value="Zn-dependent exopeptidases"/>
    <property type="match status" value="1"/>
</dbReference>
<dbReference type="AlphaFoldDB" id="A0A516SA95"/>
<dbReference type="InterPro" id="IPR002933">
    <property type="entry name" value="Peptidase_M20"/>
</dbReference>
<evidence type="ECO:0000313" key="6">
    <source>
        <dbReference type="EMBL" id="QDQ25062.1"/>
    </source>
</evidence>
<name>A0A516SA95_9NEIS</name>
<dbReference type="InterPro" id="IPR036264">
    <property type="entry name" value="Bact_exopeptidase_dim_dom"/>
</dbReference>
<accession>A0A516SA95</accession>
<dbReference type="GO" id="GO:0016787">
    <property type="term" value="F:hydrolase activity"/>
    <property type="evidence" value="ECO:0007669"/>
    <property type="project" value="UniProtKB-KW"/>
</dbReference>
<keyword evidence="2" id="KW-0479">Metal-binding</keyword>
<evidence type="ECO:0000256" key="3">
    <source>
        <dbReference type="ARBA" id="ARBA00022801"/>
    </source>
</evidence>
<keyword evidence="3" id="KW-0378">Hydrolase</keyword>
<dbReference type="PANTHER" id="PTHR43808:SF32">
    <property type="entry name" value="ARGE_DAPE-RELATED DEACYLASE"/>
    <property type="match status" value="1"/>
</dbReference>